<evidence type="ECO:0000256" key="14">
    <source>
        <dbReference type="ARBA" id="ARBA00058346"/>
    </source>
</evidence>
<dbReference type="CDD" id="cd02440">
    <property type="entry name" value="AdoMet_MTases"/>
    <property type="match status" value="1"/>
</dbReference>
<dbReference type="InterPro" id="IPR029063">
    <property type="entry name" value="SAM-dependent_MTases_sf"/>
</dbReference>
<comment type="subunit">
    <text evidence="15">Homotetramer. Interacts with MFN1 and MFN2; functions as a guanyl-nucleotide exchange factor/GEF for MFN2 and also probably MFN1.</text>
</comment>
<evidence type="ECO:0000259" key="16">
    <source>
        <dbReference type="Pfam" id="PF04446"/>
    </source>
</evidence>
<dbReference type="Pfam" id="PF06325">
    <property type="entry name" value="PrmA"/>
    <property type="match status" value="1"/>
</dbReference>
<dbReference type="Pfam" id="PF04446">
    <property type="entry name" value="Thg1"/>
    <property type="match status" value="1"/>
</dbReference>
<evidence type="ECO:0000256" key="15">
    <source>
        <dbReference type="ARBA" id="ARBA00065710"/>
    </source>
</evidence>
<evidence type="ECO:0000256" key="1">
    <source>
        <dbReference type="ARBA" id="ARBA00001946"/>
    </source>
</evidence>
<evidence type="ECO:0000256" key="9">
    <source>
        <dbReference type="ARBA" id="ARBA00022741"/>
    </source>
</evidence>
<dbReference type="GO" id="GO:0000287">
    <property type="term" value="F:magnesium ion binding"/>
    <property type="evidence" value="ECO:0007669"/>
    <property type="project" value="InterPro"/>
</dbReference>
<keyword evidence="11" id="KW-0342">GTP-binding</keyword>
<sequence>MSFPQAGLLEKIKEKALRMIEEENYVEAIPLCLAVSAMEPRGMDSMKDVLMNALERWTAQVTAQHPKNVMKIVTKPYEQAIEVIEANEDLKTNYAVTMLRHDMFSEAWALLLEVLQLHPQHEQALDTWRSLCCRVIPRWHFFMVNDSLRNNAYESALKELISAYANEPVSLLDIGSGSGILSMMAVEAGAKKVFSCEMSEFLVSLSTLGLQRFFKSGLHQEDSITLLKNYSTELRVGVDIPSRVNVCVTETFDAGLFGERAVSSVLGAWKDLLQERDEAYLMDSDGNENALFGSCSCSGDSESNNPSLGVVPKKLNPSRGTIIPCKACLFAAVVESDDIASMLKCGRQLRSKLISEADAFWADDDGMYDSERISWLPKGFKFLSKPVRLVSVNFMDPDHLLRWSKLDGEYDVEFDIISDGRPDCIVTWFTLHLTPTIRISSHPSARTCWEQAIHPIIGCTDDPLLKASVFSVTASKTPEIEDVGLSFTYDSVARKPAKMLKLSSDYMRLMNDERFFPLKVHSNVLQIGGHPDIVAARFPGSVVEVVAPIINFGPIFSKVISEDNIKKFSANVAMAKSKFEYVRAFESQELCLPNCFVVVRVDGKNFHKFSDVHKYAKPNDARALRLMNKAALRVLVEFSPEIVLAYGQSDEYSFVFKRSTEIYCRRRDKLVTNVVSHFASSFGFHWKEAFGEDELKYPPTFDGRAVLYPTLTNLRDYLSWRQADCHINNLYNTAFWSLVLKKGLSPSEAEERLRGTVSSDKNELLFSEFGINYNNEPELFKKGTVIVRSMNVNVPVPLTDESAEESAFFLSKMPKLASNFQIRNCDLIGNPFWQAVESLVDV</sequence>
<comment type="similarity">
    <text evidence="2">Belongs to the tRNA(His) guanylyltransferase family.</text>
</comment>
<evidence type="ECO:0000256" key="3">
    <source>
        <dbReference type="ARBA" id="ARBA00012511"/>
    </source>
</evidence>
<name>A0A7R9GES2_9CRUS</name>
<dbReference type="InterPro" id="IPR025845">
    <property type="entry name" value="Thg1_C_dom"/>
</dbReference>
<evidence type="ECO:0000313" key="18">
    <source>
        <dbReference type="EMBL" id="CAD7279883.1"/>
    </source>
</evidence>
<dbReference type="InterPro" id="IPR038469">
    <property type="entry name" value="tRNAHis_GuaTrfase_Thg1_sf"/>
</dbReference>
<keyword evidence="7" id="KW-0548">Nucleotidyltransferase</keyword>
<dbReference type="Gene3D" id="3.30.70.3000">
    <property type="match status" value="1"/>
</dbReference>
<keyword evidence="9" id="KW-0547">Nucleotide-binding</keyword>
<protein>
    <recommendedName>
        <fullName evidence="4">Probable tRNA(His) guanylyltransferase</fullName>
        <ecNumber evidence="3">2.7.7.79</ecNumber>
    </recommendedName>
    <alternativeName>
        <fullName evidence="12">tRNA-histidine guanylyltransferase</fullName>
    </alternativeName>
</protein>
<dbReference type="InterPro" id="IPR007537">
    <property type="entry name" value="tRNAHis_GuaTrfase_Thg1"/>
</dbReference>
<dbReference type="OrthoDB" id="62560at2759"/>
<evidence type="ECO:0000256" key="2">
    <source>
        <dbReference type="ARBA" id="ARBA00010113"/>
    </source>
</evidence>
<keyword evidence="10" id="KW-0460">Magnesium</keyword>
<dbReference type="SUPFAM" id="SSF48452">
    <property type="entry name" value="TPR-like"/>
    <property type="match status" value="1"/>
</dbReference>
<gene>
    <name evidence="18" type="ORF">NMOB1V02_LOCUS7547</name>
</gene>
<evidence type="ECO:0000256" key="8">
    <source>
        <dbReference type="ARBA" id="ARBA00022723"/>
    </source>
</evidence>
<dbReference type="Gene3D" id="2.70.160.11">
    <property type="entry name" value="Hnrnp arginine n-methyltransferase1"/>
    <property type="match status" value="1"/>
</dbReference>
<dbReference type="EMBL" id="OA883876">
    <property type="protein sequence ID" value="CAD7279883.1"/>
    <property type="molecule type" value="Genomic_DNA"/>
</dbReference>
<evidence type="ECO:0000313" key="19">
    <source>
        <dbReference type="Proteomes" id="UP000678499"/>
    </source>
</evidence>
<evidence type="ECO:0000256" key="5">
    <source>
        <dbReference type="ARBA" id="ARBA00022679"/>
    </source>
</evidence>
<dbReference type="GO" id="GO:0005525">
    <property type="term" value="F:GTP binding"/>
    <property type="evidence" value="ECO:0007669"/>
    <property type="project" value="UniProtKB-KW"/>
</dbReference>
<dbReference type="AlphaFoldDB" id="A0A7R9GES2"/>
<keyword evidence="5" id="KW-0808">Transferase</keyword>
<dbReference type="EC" id="2.7.7.79" evidence="3"/>
<comment type="function">
    <text evidence="14">Adds a GMP to the 5'-end of tRNA(His) after transcription and RNase P cleavage. This step is essential for proper recognition of the tRNA and for the fidelity of protein synthesis. Also functions as a guanyl-nucleotide exchange factor/GEF for the MFN1 and MFN2 mitofusins thereby regulating mitochondrial fusion. By regulating both mitochondrial dynamics and bioenergetic function, it contributes to cell survival following oxidative stress.</text>
</comment>
<dbReference type="SUPFAM" id="SSF53335">
    <property type="entry name" value="S-adenosyl-L-methionine-dependent methyltransferases"/>
    <property type="match status" value="1"/>
</dbReference>
<keyword evidence="6" id="KW-0819">tRNA processing</keyword>
<evidence type="ECO:0000259" key="17">
    <source>
        <dbReference type="Pfam" id="PF14413"/>
    </source>
</evidence>
<dbReference type="Pfam" id="PF14413">
    <property type="entry name" value="Thg1C"/>
    <property type="match status" value="1"/>
</dbReference>
<keyword evidence="19" id="KW-1185">Reference proteome</keyword>
<dbReference type="GO" id="GO:0008193">
    <property type="term" value="F:tRNA guanylyltransferase activity"/>
    <property type="evidence" value="ECO:0007669"/>
    <property type="project" value="UniProtKB-EC"/>
</dbReference>
<accession>A0A7R9GES2</accession>
<reference evidence="18" key="1">
    <citation type="submission" date="2020-11" db="EMBL/GenBank/DDBJ databases">
        <authorList>
            <person name="Tran Van P."/>
        </authorList>
    </citation>
    <scope>NUCLEOTIDE SEQUENCE</scope>
</reference>
<proteinExistence type="inferred from homology"/>
<dbReference type="GO" id="GO:0006400">
    <property type="term" value="P:tRNA modification"/>
    <property type="evidence" value="ECO:0007669"/>
    <property type="project" value="InterPro"/>
</dbReference>
<organism evidence="18">
    <name type="scientific">Notodromas monacha</name>
    <dbReference type="NCBI Taxonomy" id="399045"/>
    <lineage>
        <taxon>Eukaryota</taxon>
        <taxon>Metazoa</taxon>
        <taxon>Ecdysozoa</taxon>
        <taxon>Arthropoda</taxon>
        <taxon>Crustacea</taxon>
        <taxon>Oligostraca</taxon>
        <taxon>Ostracoda</taxon>
        <taxon>Podocopa</taxon>
        <taxon>Podocopida</taxon>
        <taxon>Cypridocopina</taxon>
        <taxon>Cypridoidea</taxon>
        <taxon>Cyprididae</taxon>
        <taxon>Notodromas</taxon>
    </lineage>
</organism>
<dbReference type="InterPro" id="IPR011990">
    <property type="entry name" value="TPR-like_helical_dom_sf"/>
</dbReference>
<evidence type="ECO:0000256" key="13">
    <source>
        <dbReference type="ARBA" id="ARBA00047281"/>
    </source>
</evidence>
<evidence type="ECO:0000256" key="4">
    <source>
        <dbReference type="ARBA" id="ARBA00022310"/>
    </source>
</evidence>
<dbReference type="InterPro" id="IPR024956">
    <property type="entry name" value="tRNAHis_GuaTrfase_cat"/>
</dbReference>
<dbReference type="Proteomes" id="UP000678499">
    <property type="component" value="Unassembled WGS sequence"/>
</dbReference>
<comment type="cofactor">
    <cofactor evidence="1">
        <name>Mg(2+)</name>
        <dbReference type="ChEBI" id="CHEBI:18420"/>
    </cofactor>
</comment>
<feature type="domain" description="Thg1 C-terminal" evidence="17">
    <location>
        <begin position="713"/>
        <end position="828"/>
    </location>
</feature>
<feature type="domain" description="tRNAHis guanylyltransferase catalytic" evidence="16">
    <location>
        <begin position="579"/>
        <end position="709"/>
    </location>
</feature>
<evidence type="ECO:0000256" key="11">
    <source>
        <dbReference type="ARBA" id="ARBA00023134"/>
    </source>
</evidence>
<dbReference type="FunFam" id="3.30.70.3000:FF:000001">
    <property type="entry name" value="tRNA(His) guanylyltransferase"/>
    <property type="match status" value="1"/>
</dbReference>
<dbReference type="EMBL" id="CAJPEX010001839">
    <property type="protein sequence ID" value="CAG0920035.1"/>
    <property type="molecule type" value="Genomic_DNA"/>
</dbReference>
<comment type="catalytic activity">
    <reaction evidence="13">
        <text>a 5'-end ribonucleotide-tRNA(His) + GTP + ATP + H2O = a 5'-end phospho-guanosine-ribonucleotide-tRNA(His) + AMP + 2 diphosphate + H(+)</text>
        <dbReference type="Rhea" id="RHEA:54564"/>
        <dbReference type="Rhea" id="RHEA-COMP:14193"/>
        <dbReference type="Rhea" id="RHEA-COMP:14917"/>
        <dbReference type="ChEBI" id="CHEBI:15377"/>
        <dbReference type="ChEBI" id="CHEBI:15378"/>
        <dbReference type="ChEBI" id="CHEBI:30616"/>
        <dbReference type="ChEBI" id="CHEBI:33019"/>
        <dbReference type="ChEBI" id="CHEBI:37565"/>
        <dbReference type="ChEBI" id="CHEBI:138282"/>
        <dbReference type="ChEBI" id="CHEBI:141847"/>
        <dbReference type="ChEBI" id="CHEBI:456215"/>
        <dbReference type="EC" id="2.7.7.79"/>
    </reaction>
</comment>
<dbReference type="PANTHER" id="PTHR12729:SF6">
    <property type="entry name" value="TRNA(HIS) GUANYLYLTRANSFERASE-RELATED"/>
    <property type="match status" value="1"/>
</dbReference>
<evidence type="ECO:0000256" key="10">
    <source>
        <dbReference type="ARBA" id="ARBA00022842"/>
    </source>
</evidence>
<evidence type="ECO:0000256" key="6">
    <source>
        <dbReference type="ARBA" id="ARBA00022694"/>
    </source>
</evidence>
<dbReference type="Gene3D" id="3.40.50.150">
    <property type="entry name" value="Vaccinia Virus protein VP39"/>
    <property type="match status" value="1"/>
</dbReference>
<dbReference type="PANTHER" id="PTHR12729">
    <property type="entry name" value="TRNA(HIS) GUANYLYLTRANSFERASE-RELATED"/>
    <property type="match status" value="1"/>
</dbReference>
<evidence type="ECO:0000256" key="12">
    <source>
        <dbReference type="ARBA" id="ARBA00032480"/>
    </source>
</evidence>
<evidence type="ECO:0000256" key="7">
    <source>
        <dbReference type="ARBA" id="ARBA00022695"/>
    </source>
</evidence>
<keyword evidence="8" id="KW-0479">Metal-binding</keyword>